<dbReference type="Pfam" id="PF20714">
    <property type="entry name" value="HTH_64"/>
    <property type="match status" value="1"/>
</dbReference>
<name>A0ABR5AG23_9BACL</name>
<dbReference type="PANTHER" id="PTHR45526:SF1">
    <property type="entry name" value="TRANSCRIPTIONAL REGULATORY PROTEIN DCUR-RELATED"/>
    <property type="match status" value="1"/>
</dbReference>
<comment type="subcellular location">
    <subcellularLocation>
        <location evidence="1 9">Cytoplasm</location>
    </subcellularLocation>
</comment>
<dbReference type="SUPFAM" id="SSF52172">
    <property type="entry name" value="CheY-like"/>
    <property type="match status" value="1"/>
</dbReference>
<dbReference type="InterPro" id="IPR048714">
    <property type="entry name" value="DpiA-like_HTH"/>
</dbReference>
<evidence type="ECO:0000256" key="9">
    <source>
        <dbReference type="PIRNR" id="PIRNR006171"/>
    </source>
</evidence>
<evidence type="ECO:0000256" key="5">
    <source>
        <dbReference type="ARBA" id="ARBA00023015"/>
    </source>
</evidence>
<dbReference type="SMART" id="SM00448">
    <property type="entry name" value="REC"/>
    <property type="match status" value="1"/>
</dbReference>
<gene>
    <name evidence="12" type="ORF">SD70_16470</name>
</gene>
<evidence type="ECO:0000256" key="10">
    <source>
        <dbReference type="PROSITE-ProRule" id="PRU00169"/>
    </source>
</evidence>
<evidence type="ECO:0000313" key="12">
    <source>
        <dbReference type="EMBL" id="KIL39979.1"/>
    </source>
</evidence>
<keyword evidence="4 9" id="KW-0902">Two-component regulatory system</keyword>
<dbReference type="RefSeq" id="WP_041048627.1">
    <property type="nucleotide sequence ID" value="NZ_JXAK01000028.1"/>
</dbReference>
<dbReference type="InterPro" id="IPR036388">
    <property type="entry name" value="WH-like_DNA-bd_sf"/>
</dbReference>
<dbReference type="Proteomes" id="UP000031967">
    <property type="component" value="Unassembled WGS sequence"/>
</dbReference>
<feature type="modified residue" description="4-aspartylphosphate" evidence="10">
    <location>
        <position position="51"/>
    </location>
</feature>
<evidence type="ECO:0000256" key="2">
    <source>
        <dbReference type="ARBA" id="ARBA00022490"/>
    </source>
</evidence>
<dbReference type="Gene3D" id="3.40.50.2300">
    <property type="match status" value="1"/>
</dbReference>
<evidence type="ECO:0000256" key="3">
    <source>
        <dbReference type="ARBA" id="ARBA00022553"/>
    </source>
</evidence>
<keyword evidence="7 9" id="KW-0010">Activator</keyword>
<keyword evidence="13" id="KW-1185">Reference proteome</keyword>
<dbReference type="InterPro" id="IPR024187">
    <property type="entry name" value="Sig_transdc_resp-reg_cit/mal"/>
</dbReference>
<keyword evidence="5 9" id="KW-0805">Transcription regulation</keyword>
<keyword evidence="2 9" id="KW-0963">Cytoplasm</keyword>
<proteinExistence type="predicted"/>
<evidence type="ECO:0000256" key="8">
    <source>
        <dbReference type="ARBA" id="ARBA00023163"/>
    </source>
</evidence>
<reference evidence="12 13" key="1">
    <citation type="submission" date="2014-12" db="EMBL/GenBank/DDBJ databases">
        <title>Draft genome sequence of Paenibacillus kamchatkensis strain B-2647.</title>
        <authorList>
            <person name="Karlyshev A.V."/>
            <person name="Kudryashova E.B."/>
        </authorList>
    </citation>
    <scope>NUCLEOTIDE SEQUENCE [LARGE SCALE GENOMIC DNA]</scope>
    <source>
        <strain evidence="12 13">VKM B-2647</strain>
    </source>
</reference>
<feature type="domain" description="Response regulatory" evidence="11">
    <location>
        <begin position="1"/>
        <end position="116"/>
    </location>
</feature>
<evidence type="ECO:0000256" key="7">
    <source>
        <dbReference type="ARBA" id="ARBA00023159"/>
    </source>
</evidence>
<dbReference type="InterPro" id="IPR051271">
    <property type="entry name" value="2C-system_Tx_regulators"/>
</dbReference>
<dbReference type="PROSITE" id="PS50110">
    <property type="entry name" value="RESPONSE_REGULATORY"/>
    <property type="match status" value="1"/>
</dbReference>
<evidence type="ECO:0000259" key="11">
    <source>
        <dbReference type="PROSITE" id="PS50110"/>
    </source>
</evidence>
<keyword evidence="6 9" id="KW-0238">DNA-binding</keyword>
<dbReference type="InterPro" id="IPR001789">
    <property type="entry name" value="Sig_transdc_resp-reg_receiver"/>
</dbReference>
<dbReference type="PIRSF" id="PIRSF006171">
    <property type="entry name" value="RR_citrat_malat"/>
    <property type="match status" value="1"/>
</dbReference>
<dbReference type="InterPro" id="IPR011006">
    <property type="entry name" value="CheY-like_superfamily"/>
</dbReference>
<evidence type="ECO:0000256" key="1">
    <source>
        <dbReference type="ARBA" id="ARBA00004496"/>
    </source>
</evidence>
<comment type="caution">
    <text evidence="12">The sequence shown here is derived from an EMBL/GenBank/DDBJ whole genome shotgun (WGS) entry which is preliminary data.</text>
</comment>
<dbReference type="Pfam" id="PF00072">
    <property type="entry name" value="Response_reg"/>
    <property type="match status" value="1"/>
</dbReference>
<keyword evidence="8 9" id="KW-0804">Transcription</keyword>
<keyword evidence="3 10" id="KW-0597">Phosphoprotein</keyword>
<evidence type="ECO:0000313" key="13">
    <source>
        <dbReference type="Proteomes" id="UP000031967"/>
    </source>
</evidence>
<accession>A0ABR5AG23</accession>
<protein>
    <recommendedName>
        <fullName evidence="9">Transcriptional regulatory protein</fullName>
    </recommendedName>
</protein>
<evidence type="ECO:0000256" key="4">
    <source>
        <dbReference type="ARBA" id="ARBA00023012"/>
    </source>
</evidence>
<sequence>MLIVEDERKIAEINRRFVQRVEGFEVVGIATDTDQAADLLDVLDIDLVLLDIYLPSGSGIELLKSIQQRYPNTDVIMITAAKEIDTVRESVKGGAFDYVLKPLVFERLQESLKKFRAFRSKLVQMQKERRQVSQGEIDQLLSGEEKRDGLYLPTGIDKLTLEKICLVFTKQKESLTAEQVSRAIGASRSTARRYLEYLVSEGRLKADLSYGTVGRPERVYRLLE</sequence>
<organism evidence="12 13">
    <name type="scientific">Gordoniibacillus kamchatkensis</name>
    <dbReference type="NCBI Taxonomy" id="1590651"/>
    <lineage>
        <taxon>Bacteria</taxon>
        <taxon>Bacillati</taxon>
        <taxon>Bacillota</taxon>
        <taxon>Bacilli</taxon>
        <taxon>Bacillales</taxon>
        <taxon>Paenibacillaceae</taxon>
        <taxon>Gordoniibacillus</taxon>
    </lineage>
</organism>
<evidence type="ECO:0000256" key="6">
    <source>
        <dbReference type="ARBA" id="ARBA00023125"/>
    </source>
</evidence>
<dbReference type="PANTHER" id="PTHR45526">
    <property type="entry name" value="TRANSCRIPTIONAL REGULATORY PROTEIN DPIA"/>
    <property type="match status" value="1"/>
</dbReference>
<dbReference type="Gene3D" id="1.10.10.10">
    <property type="entry name" value="Winged helix-like DNA-binding domain superfamily/Winged helix DNA-binding domain"/>
    <property type="match status" value="1"/>
</dbReference>
<dbReference type="EMBL" id="JXAK01000028">
    <property type="protein sequence ID" value="KIL39979.1"/>
    <property type="molecule type" value="Genomic_DNA"/>
</dbReference>